<dbReference type="SMART" id="SM00451">
    <property type="entry name" value="ZnF_U1"/>
    <property type="match status" value="1"/>
</dbReference>
<evidence type="ECO:0000313" key="13">
    <source>
        <dbReference type="EMBL" id="PKS10865.1"/>
    </source>
</evidence>
<dbReference type="GO" id="GO:0008270">
    <property type="term" value="F:zinc ion binding"/>
    <property type="evidence" value="ECO:0007669"/>
    <property type="project" value="UniProtKB-KW"/>
</dbReference>
<dbReference type="PROSITE" id="PS00028">
    <property type="entry name" value="ZINC_FINGER_C2H2_1"/>
    <property type="match status" value="1"/>
</dbReference>
<evidence type="ECO:0000256" key="6">
    <source>
        <dbReference type="ARBA" id="ARBA00022771"/>
    </source>
</evidence>
<dbReference type="GO" id="GO:0043021">
    <property type="term" value="F:ribonucleoprotein complex binding"/>
    <property type="evidence" value="ECO:0007669"/>
    <property type="project" value="UniProtKB-ARBA"/>
</dbReference>
<dbReference type="OrthoDB" id="24683at2759"/>
<evidence type="ECO:0000256" key="9">
    <source>
        <dbReference type="ARBA" id="ARBA00038064"/>
    </source>
</evidence>
<dbReference type="SUPFAM" id="SSF57667">
    <property type="entry name" value="beta-beta-alpha zinc fingers"/>
    <property type="match status" value="1"/>
</dbReference>
<dbReference type="PANTHER" id="PTHR46095:SF1">
    <property type="entry name" value="ZINC FINGER PROTEIN 593"/>
    <property type="match status" value="1"/>
</dbReference>
<keyword evidence="14" id="KW-1185">Reference proteome</keyword>
<dbReference type="InterPro" id="IPR022755">
    <property type="entry name" value="Znf_C2H2_jaz"/>
</dbReference>
<dbReference type="GO" id="GO:0042254">
    <property type="term" value="P:ribosome biogenesis"/>
    <property type="evidence" value="ECO:0007669"/>
    <property type="project" value="UniProtKB-KW"/>
</dbReference>
<gene>
    <name evidence="13" type="ORF">jhhlp_002622</name>
</gene>
<dbReference type="Gene3D" id="3.30.160.60">
    <property type="entry name" value="Classic Zinc Finger"/>
    <property type="match status" value="1"/>
</dbReference>
<name>A0A2N3NEK3_9PEZI</name>
<dbReference type="InterPro" id="IPR051879">
    <property type="entry name" value="C2H2-ZF_Maturation_Protein"/>
</dbReference>
<protein>
    <recommendedName>
        <fullName evidence="12">C2H2-type domain-containing protein</fullName>
    </recommendedName>
</protein>
<dbReference type="PANTHER" id="PTHR46095">
    <property type="entry name" value="ZINC FINGER PROTEIN 593"/>
    <property type="match status" value="1"/>
</dbReference>
<evidence type="ECO:0000256" key="2">
    <source>
        <dbReference type="ARBA" id="ARBA00004496"/>
    </source>
</evidence>
<evidence type="ECO:0000256" key="4">
    <source>
        <dbReference type="ARBA" id="ARBA00022517"/>
    </source>
</evidence>
<dbReference type="VEuPathDB" id="FungiDB:jhhlp_002622"/>
<dbReference type="FunFam" id="3.30.160.60:FF:000299">
    <property type="entry name" value="Zinc finger protein 593"/>
    <property type="match status" value="1"/>
</dbReference>
<dbReference type="PROSITE" id="PS50157">
    <property type="entry name" value="ZINC_FINGER_C2H2_2"/>
    <property type="match status" value="1"/>
</dbReference>
<dbReference type="InParanoid" id="A0A2N3NEK3"/>
<accession>A0A2N3NEK3</accession>
<comment type="subcellular location">
    <subcellularLocation>
        <location evidence="2">Cytoplasm</location>
    </subcellularLocation>
    <subcellularLocation>
        <location evidence="1">Nucleus</location>
    </subcellularLocation>
</comment>
<organism evidence="13 14">
    <name type="scientific">Lomentospora prolificans</name>
    <dbReference type="NCBI Taxonomy" id="41688"/>
    <lineage>
        <taxon>Eukaryota</taxon>
        <taxon>Fungi</taxon>
        <taxon>Dikarya</taxon>
        <taxon>Ascomycota</taxon>
        <taxon>Pezizomycotina</taxon>
        <taxon>Sordariomycetes</taxon>
        <taxon>Hypocreomycetidae</taxon>
        <taxon>Microascales</taxon>
        <taxon>Microascaceae</taxon>
        <taxon>Lomentospora</taxon>
    </lineage>
</organism>
<evidence type="ECO:0000259" key="12">
    <source>
        <dbReference type="PROSITE" id="PS50157"/>
    </source>
</evidence>
<proteinExistence type="inferred from homology"/>
<dbReference type="Pfam" id="PF12171">
    <property type="entry name" value="zf-C2H2_jaz"/>
    <property type="match status" value="1"/>
</dbReference>
<evidence type="ECO:0000256" key="10">
    <source>
        <dbReference type="PROSITE-ProRule" id="PRU00042"/>
    </source>
</evidence>
<comment type="similarity">
    <text evidence="9">Belongs to the ZNF593/BUD20 C2H2-type zinc-finger protein family.</text>
</comment>
<evidence type="ECO:0000313" key="14">
    <source>
        <dbReference type="Proteomes" id="UP000233524"/>
    </source>
</evidence>
<feature type="compositionally biased region" description="Basic residues" evidence="11">
    <location>
        <begin position="1"/>
        <end position="16"/>
    </location>
</feature>
<keyword evidence="3" id="KW-0963">Cytoplasm</keyword>
<sequence length="120" mass="14308">MSIRNKRTKTKTRRRTRDLDQIKADLTSPRHLECYKKTKLSEDLPGSGQWYCVECAKWFETELTLLAHQRSKFHKRRVKRLQEEPYTQQEAEAAIGLRTDKPDRIKNKSMETENEIDMVI</sequence>
<keyword evidence="6 10" id="KW-0863">Zinc-finger</keyword>
<evidence type="ECO:0000256" key="5">
    <source>
        <dbReference type="ARBA" id="ARBA00022723"/>
    </source>
</evidence>
<dbReference type="InterPro" id="IPR013087">
    <property type="entry name" value="Znf_C2H2_type"/>
</dbReference>
<feature type="region of interest" description="Disordered" evidence="11">
    <location>
        <begin position="1"/>
        <end position="20"/>
    </location>
</feature>
<dbReference type="GO" id="GO:0003676">
    <property type="term" value="F:nucleic acid binding"/>
    <property type="evidence" value="ECO:0007669"/>
    <property type="project" value="InterPro"/>
</dbReference>
<dbReference type="FunCoup" id="A0A2N3NEK3">
    <property type="interactions" value="359"/>
</dbReference>
<keyword evidence="7" id="KW-0862">Zinc</keyword>
<evidence type="ECO:0000256" key="3">
    <source>
        <dbReference type="ARBA" id="ARBA00022490"/>
    </source>
</evidence>
<dbReference type="EMBL" id="NLAX01000008">
    <property type="protein sequence ID" value="PKS10865.1"/>
    <property type="molecule type" value="Genomic_DNA"/>
</dbReference>
<feature type="domain" description="C2H2-type" evidence="12">
    <location>
        <begin position="50"/>
        <end position="79"/>
    </location>
</feature>
<evidence type="ECO:0000256" key="8">
    <source>
        <dbReference type="ARBA" id="ARBA00023242"/>
    </source>
</evidence>
<reference evidence="13 14" key="1">
    <citation type="journal article" date="2017" name="G3 (Bethesda)">
        <title>First Draft Genome Sequence of the Pathogenic Fungus Lomentospora prolificans (Formerly Scedosporium prolificans).</title>
        <authorList>
            <person name="Luo R."/>
            <person name="Zimin A."/>
            <person name="Workman R."/>
            <person name="Fan Y."/>
            <person name="Pertea G."/>
            <person name="Grossman N."/>
            <person name="Wear M.P."/>
            <person name="Jia B."/>
            <person name="Miller H."/>
            <person name="Casadevall A."/>
            <person name="Timp W."/>
            <person name="Zhang S.X."/>
            <person name="Salzberg S.L."/>
        </authorList>
    </citation>
    <scope>NUCLEOTIDE SEQUENCE [LARGE SCALE GENOMIC DNA]</scope>
    <source>
        <strain evidence="13 14">JHH-5317</strain>
    </source>
</reference>
<keyword evidence="5" id="KW-0479">Metal-binding</keyword>
<evidence type="ECO:0000256" key="1">
    <source>
        <dbReference type="ARBA" id="ARBA00004123"/>
    </source>
</evidence>
<dbReference type="InterPro" id="IPR036236">
    <property type="entry name" value="Znf_C2H2_sf"/>
</dbReference>
<comment type="caution">
    <text evidence="13">The sequence shown here is derived from an EMBL/GenBank/DDBJ whole genome shotgun (WGS) entry which is preliminary data.</text>
</comment>
<dbReference type="STRING" id="41688.A0A2N3NEK3"/>
<evidence type="ECO:0000256" key="11">
    <source>
        <dbReference type="SAM" id="MobiDB-lite"/>
    </source>
</evidence>
<dbReference type="GO" id="GO:0005634">
    <property type="term" value="C:nucleus"/>
    <property type="evidence" value="ECO:0007669"/>
    <property type="project" value="UniProtKB-SubCell"/>
</dbReference>
<dbReference type="InterPro" id="IPR003604">
    <property type="entry name" value="Matrin/U1-like-C_Znf_C2H2"/>
</dbReference>
<dbReference type="Proteomes" id="UP000233524">
    <property type="component" value="Unassembled WGS sequence"/>
</dbReference>
<dbReference type="GO" id="GO:0005737">
    <property type="term" value="C:cytoplasm"/>
    <property type="evidence" value="ECO:0007669"/>
    <property type="project" value="UniProtKB-SubCell"/>
</dbReference>
<keyword evidence="8" id="KW-0539">Nucleus</keyword>
<evidence type="ECO:0000256" key="7">
    <source>
        <dbReference type="ARBA" id="ARBA00022833"/>
    </source>
</evidence>
<keyword evidence="4" id="KW-0690">Ribosome biogenesis</keyword>
<dbReference type="AlphaFoldDB" id="A0A2N3NEK3"/>